<dbReference type="Gene3D" id="3.40.630.190">
    <property type="entry name" value="LCP protein"/>
    <property type="match status" value="1"/>
</dbReference>
<dbReference type="PANTHER" id="PTHR33392">
    <property type="entry name" value="POLYISOPRENYL-TEICHOIC ACID--PEPTIDOGLYCAN TEICHOIC ACID TRANSFERASE TAGU"/>
    <property type="match status" value="1"/>
</dbReference>
<reference evidence="6" key="1">
    <citation type="submission" date="2016-08" db="EMBL/GenBank/DDBJ databases">
        <authorList>
            <person name="Varghese N."/>
            <person name="Submissions Spin"/>
        </authorList>
    </citation>
    <scope>NUCLEOTIDE SEQUENCE [LARGE SCALE GENOMIC DNA]</scope>
    <source>
        <strain evidence="6">R-52791</strain>
    </source>
</reference>
<evidence type="ECO:0000256" key="2">
    <source>
        <dbReference type="SAM" id="MobiDB-lite"/>
    </source>
</evidence>
<keyword evidence="3" id="KW-0472">Membrane</keyword>
<feature type="transmembrane region" description="Helical" evidence="3">
    <location>
        <begin position="132"/>
        <end position="152"/>
    </location>
</feature>
<dbReference type="Pfam" id="PF03816">
    <property type="entry name" value="LytR_cpsA_psr"/>
    <property type="match status" value="1"/>
</dbReference>
<feature type="domain" description="Cell envelope-related transcriptional attenuator" evidence="4">
    <location>
        <begin position="197"/>
        <end position="338"/>
    </location>
</feature>
<dbReference type="STRING" id="1505727.GA0061077_0604"/>
<dbReference type="Proteomes" id="UP000242610">
    <property type="component" value="Unassembled WGS sequence"/>
</dbReference>
<evidence type="ECO:0000256" key="1">
    <source>
        <dbReference type="ARBA" id="ARBA00006068"/>
    </source>
</evidence>
<dbReference type="OrthoDB" id="9782542at2"/>
<dbReference type="AlphaFoldDB" id="A0A1C4H332"/>
<dbReference type="InterPro" id="IPR004474">
    <property type="entry name" value="LytR_CpsA_psr"/>
</dbReference>
<dbReference type="InterPro" id="IPR050922">
    <property type="entry name" value="LytR/CpsA/Psr_CW_biosynth"/>
</dbReference>
<keyword evidence="6" id="KW-1185">Reference proteome</keyword>
<gene>
    <name evidence="5" type="ORF">GA0061077_0604</name>
</gene>
<evidence type="ECO:0000313" key="6">
    <source>
        <dbReference type="Proteomes" id="UP000242610"/>
    </source>
</evidence>
<protein>
    <submittedName>
        <fullName evidence="5">Transcriptional attenuator, LytR family</fullName>
    </submittedName>
</protein>
<proteinExistence type="inferred from homology"/>
<dbReference type="EMBL" id="FMBL01000001">
    <property type="protein sequence ID" value="SCC79162.1"/>
    <property type="molecule type" value="Genomic_DNA"/>
</dbReference>
<feature type="compositionally biased region" description="Low complexity" evidence="2">
    <location>
        <begin position="106"/>
        <end position="121"/>
    </location>
</feature>
<dbReference type="NCBIfam" id="TIGR00350">
    <property type="entry name" value="lytR_cpsA_psr"/>
    <property type="match status" value="1"/>
</dbReference>
<dbReference type="PANTHER" id="PTHR33392:SF6">
    <property type="entry name" value="POLYISOPRENYL-TEICHOIC ACID--PEPTIDOGLYCAN TEICHOIC ACID TRANSFERASE TAGU"/>
    <property type="match status" value="1"/>
</dbReference>
<feature type="compositionally biased region" description="Polar residues" evidence="2">
    <location>
        <begin position="35"/>
        <end position="98"/>
    </location>
</feature>
<evidence type="ECO:0000313" key="5">
    <source>
        <dbReference type="EMBL" id="SCC79162.1"/>
    </source>
</evidence>
<evidence type="ECO:0000259" key="4">
    <source>
        <dbReference type="Pfam" id="PF03816"/>
    </source>
</evidence>
<comment type="similarity">
    <text evidence="1">Belongs to the LytR/CpsA/Psr (LCP) family.</text>
</comment>
<sequence>MAKQSEEYDTQGNPPSFVPSGERKRPDTGVMPTAKRSQQQIPPTFPTSRTRVRTTTGQPQPIQSAVPANQMRTPRQSGGSSRIASPAQAPSSSRTQANHIAKPVVSASGRGDNSRSGNSSSKTHPKRHWARTVLMAILMVIILTLFGCWNWANSQLDKADWLTDKTSTDGTSWLILGSDERDDSGIGGTTQDTPGARTDTILVLTKPAHGSSSLISIPRDSLIKMGNVNMKINAVAQMQGKKALTREVEGITGKKINHVAEIKFNGLTKVVDALGGVNLCYDNNVNDWRSGLNWQSGCHTVDGDTALAFSRMRYSDPKGDFGRAERQRQVIGAIMSKAGSADTLKKPSSVQKVAKAALSSIEVDNKTNPATLLSMATAFKNATGKQGISGSVYWSDPNHLVRGVGSTVLLDDSKNLELFNQLAAGTHKPGSVGTLSESVSQ</sequence>
<feature type="region of interest" description="Disordered" evidence="2">
    <location>
        <begin position="1"/>
        <end position="126"/>
    </location>
</feature>
<accession>A0A1C4H332</accession>
<organism evidence="5 6">
    <name type="scientific">Bifidobacterium commune</name>
    <dbReference type="NCBI Taxonomy" id="1505727"/>
    <lineage>
        <taxon>Bacteria</taxon>
        <taxon>Bacillati</taxon>
        <taxon>Actinomycetota</taxon>
        <taxon>Actinomycetes</taxon>
        <taxon>Bifidobacteriales</taxon>
        <taxon>Bifidobacteriaceae</taxon>
        <taxon>Bifidobacterium</taxon>
    </lineage>
</organism>
<keyword evidence="3" id="KW-1133">Transmembrane helix</keyword>
<keyword evidence="3" id="KW-0812">Transmembrane</keyword>
<evidence type="ECO:0000256" key="3">
    <source>
        <dbReference type="SAM" id="Phobius"/>
    </source>
</evidence>
<name>A0A1C4H332_9BIFI</name>
<dbReference type="RefSeq" id="WP_091847409.1">
    <property type="nucleotide sequence ID" value="NZ_FMBL01000001.1"/>
</dbReference>